<protein>
    <submittedName>
        <fullName evidence="2">F0 sector of membrane-bound ATP synthase subunit a</fullName>
    </submittedName>
</protein>
<sequence length="64" mass="7341">MSGQTTSEYISHHLSFLKTGDGFWNVHIDTLFFSILAAVIFLFVFSRVGEKSNNWRSRKNAMLS</sequence>
<dbReference type="Proteomes" id="UP000249936">
    <property type="component" value="Unassembled WGS sequence"/>
</dbReference>
<evidence type="ECO:0000256" key="1">
    <source>
        <dbReference type="SAM" id="Phobius"/>
    </source>
</evidence>
<dbReference type="AlphaFoldDB" id="A0A2X1PMW9"/>
<reference evidence="2 3" key="1">
    <citation type="submission" date="2018-06" db="EMBL/GenBank/DDBJ databases">
        <authorList>
            <consortium name="Pathogen Informatics"/>
            <person name="Doyle S."/>
        </authorList>
    </citation>
    <scope>NUCLEOTIDE SEQUENCE [LARGE SCALE GENOMIC DNA]</scope>
    <source>
        <strain evidence="2 3">NCTC11872</strain>
    </source>
</reference>
<feature type="transmembrane region" description="Helical" evidence="1">
    <location>
        <begin position="31"/>
        <end position="49"/>
    </location>
</feature>
<proteinExistence type="predicted"/>
<organism evidence="2 3">
    <name type="scientific">Haemophilus influenzae</name>
    <dbReference type="NCBI Taxonomy" id="727"/>
    <lineage>
        <taxon>Bacteria</taxon>
        <taxon>Pseudomonadati</taxon>
        <taxon>Pseudomonadota</taxon>
        <taxon>Gammaproteobacteria</taxon>
        <taxon>Pasteurellales</taxon>
        <taxon>Pasteurellaceae</taxon>
        <taxon>Haemophilus</taxon>
    </lineage>
</organism>
<name>A0A2X1PMW9_HAEIF</name>
<evidence type="ECO:0000313" key="3">
    <source>
        <dbReference type="Proteomes" id="UP000249936"/>
    </source>
</evidence>
<keyword evidence="1" id="KW-0812">Transmembrane</keyword>
<evidence type="ECO:0000313" key="2">
    <source>
        <dbReference type="EMBL" id="SPX41610.1"/>
    </source>
</evidence>
<keyword evidence="1" id="KW-1133">Transmembrane helix</keyword>
<dbReference type="EMBL" id="UASK01000005">
    <property type="protein sequence ID" value="SPX41610.1"/>
    <property type="molecule type" value="Genomic_DNA"/>
</dbReference>
<gene>
    <name evidence="2" type="ORF">NCTC11872_01219</name>
</gene>
<keyword evidence="1" id="KW-0472">Membrane</keyword>
<accession>A0A2X1PMW9</accession>